<sequence>MGILRKNYKTDAYFKTLDQFYYITNMDLRYCNTFKINHN</sequence>
<dbReference type="AlphaFoldDB" id="A0A0A9EAD7"/>
<evidence type="ECO:0000313" key="1">
    <source>
        <dbReference type="EMBL" id="JAD97006.1"/>
    </source>
</evidence>
<name>A0A0A9EAD7_ARUDO</name>
<organism evidence="1">
    <name type="scientific">Arundo donax</name>
    <name type="common">Giant reed</name>
    <name type="synonym">Donax arundinaceus</name>
    <dbReference type="NCBI Taxonomy" id="35708"/>
    <lineage>
        <taxon>Eukaryota</taxon>
        <taxon>Viridiplantae</taxon>
        <taxon>Streptophyta</taxon>
        <taxon>Embryophyta</taxon>
        <taxon>Tracheophyta</taxon>
        <taxon>Spermatophyta</taxon>
        <taxon>Magnoliopsida</taxon>
        <taxon>Liliopsida</taxon>
        <taxon>Poales</taxon>
        <taxon>Poaceae</taxon>
        <taxon>PACMAD clade</taxon>
        <taxon>Arundinoideae</taxon>
        <taxon>Arundineae</taxon>
        <taxon>Arundo</taxon>
    </lineage>
</organism>
<accession>A0A0A9EAD7</accession>
<protein>
    <submittedName>
        <fullName evidence="1">Uncharacterized protein</fullName>
    </submittedName>
</protein>
<reference evidence="1" key="1">
    <citation type="submission" date="2014-09" db="EMBL/GenBank/DDBJ databases">
        <authorList>
            <person name="Magalhaes I.L.F."/>
            <person name="Oliveira U."/>
            <person name="Santos F.R."/>
            <person name="Vidigal T.H.D.A."/>
            <person name="Brescovit A.D."/>
            <person name="Santos A.J."/>
        </authorList>
    </citation>
    <scope>NUCLEOTIDE SEQUENCE</scope>
    <source>
        <tissue evidence="1">Shoot tissue taken approximately 20 cm above the soil surface</tissue>
    </source>
</reference>
<reference evidence="1" key="2">
    <citation type="journal article" date="2015" name="Data Brief">
        <title>Shoot transcriptome of the giant reed, Arundo donax.</title>
        <authorList>
            <person name="Barrero R.A."/>
            <person name="Guerrero F.D."/>
            <person name="Moolhuijzen P."/>
            <person name="Goolsby J.A."/>
            <person name="Tidwell J."/>
            <person name="Bellgard S.E."/>
            <person name="Bellgard M.I."/>
        </authorList>
    </citation>
    <scope>NUCLEOTIDE SEQUENCE</scope>
    <source>
        <tissue evidence="1">Shoot tissue taken approximately 20 cm above the soil surface</tissue>
    </source>
</reference>
<dbReference type="EMBL" id="GBRH01200889">
    <property type="protein sequence ID" value="JAD97006.1"/>
    <property type="molecule type" value="Transcribed_RNA"/>
</dbReference>
<proteinExistence type="predicted"/>